<dbReference type="PROSITE" id="PS50293">
    <property type="entry name" value="TPR_REGION"/>
    <property type="match status" value="1"/>
</dbReference>
<dbReference type="RefSeq" id="WP_171557973.1">
    <property type="nucleotide sequence ID" value="NZ_JABFCS010000001.1"/>
</dbReference>
<keyword evidence="2" id="KW-0732">Signal</keyword>
<dbReference type="Pfam" id="PF13174">
    <property type="entry name" value="TPR_6"/>
    <property type="match status" value="1"/>
</dbReference>
<dbReference type="Proteomes" id="UP000552954">
    <property type="component" value="Unassembled WGS sequence"/>
</dbReference>
<organism evidence="3 4">
    <name type="scientific">Ramlibacter montanisoli</name>
    <dbReference type="NCBI Taxonomy" id="2732512"/>
    <lineage>
        <taxon>Bacteria</taxon>
        <taxon>Pseudomonadati</taxon>
        <taxon>Pseudomonadota</taxon>
        <taxon>Betaproteobacteria</taxon>
        <taxon>Burkholderiales</taxon>
        <taxon>Comamonadaceae</taxon>
        <taxon>Ramlibacter</taxon>
    </lineage>
</organism>
<dbReference type="Gene3D" id="1.25.40.10">
    <property type="entry name" value="Tetratricopeptide repeat domain"/>
    <property type="match status" value="1"/>
</dbReference>
<evidence type="ECO:0000313" key="3">
    <source>
        <dbReference type="EMBL" id="NNU43118.1"/>
    </source>
</evidence>
<name>A0A849K3T4_9BURK</name>
<dbReference type="EMBL" id="JABFCS010000001">
    <property type="protein sequence ID" value="NNU43118.1"/>
    <property type="molecule type" value="Genomic_DNA"/>
</dbReference>
<proteinExistence type="predicted"/>
<evidence type="ECO:0000313" key="4">
    <source>
        <dbReference type="Proteomes" id="UP000552954"/>
    </source>
</evidence>
<evidence type="ECO:0000256" key="2">
    <source>
        <dbReference type="SAM" id="SignalP"/>
    </source>
</evidence>
<dbReference type="AlphaFoldDB" id="A0A849K3T4"/>
<dbReference type="SMART" id="SM00028">
    <property type="entry name" value="TPR"/>
    <property type="match status" value="2"/>
</dbReference>
<gene>
    <name evidence="3" type="ORF">HK415_08040</name>
</gene>
<sequence>MRAGAACLLLAALLLPAARAEPSEDAPAAAMRDADYAAGKAALERKDWGEAVRRLQLAAQRDPESADLQNHLGYAHRNLGRMPEALRHYERAIALNPRHRGAHEYIGEAYLMLGDLANAEKHLAALRRICLLPCEEQKELEEAIRQHRLRPQRR</sequence>
<dbReference type="Pfam" id="PF00515">
    <property type="entry name" value="TPR_1"/>
    <property type="match status" value="1"/>
</dbReference>
<dbReference type="SUPFAM" id="SSF48452">
    <property type="entry name" value="TPR-like"/>
    <property type="match status" value="1"/>
</dbReference>
<comment type="caution">
    <text evidence="3">The sequence shown here is derived from an EMBL/GenBank/DDBJ whole genome shotgun (WGS) entry which is preliminary data.</text>
</comment>
<feature type="repeat" description="TPR" evidence="1">
    <location>
        <begin position="66"/>
        <end position="99"/>
    </location>
</feature>
<reference evidence="3 4" key="2">
    <citation type="submission" date="2020-06" db="EMBL/GenBank/DDBJ databases">
        <title>Ramlibacter rhizophilus sp. nov., isolated from rhizosphere soil of national flower Mugunghwa from South Korea.</title>
        <authorList>
            <person name="Zheng-Fei Y."/>
            <person name="Huan T."/>
        </authorList>
    </citation>
    <scope>NUCLEOTIDE SEQUENCE [LARGE SCALE GENOMIC DNA]</scope>
    <source>
        <strain evidence="3 4">B156</strain>
    </source>
</reference>
<dbReference type="PROSITE" id="PS50005">
    <property type="entry name" value="TPR"/>
    <property type="match status" value="1"/>
</dbReference>
<feature type="signal peptide" evidence="2">
    <location>
        <begin position="1"/>
        <end position="20"/>
    </location>
</feature>
<reference evidence="3 4" key="1">
    <citation type="submission" date="2020-05" db="EMBL/GenBank/DDBJ databases">
        <authorList>
            <person name="Khan S.A."/>
            <person name="Jeon C.O."/>
            <person name="Chun B.H."/>
        </authorList>
    </citation>
    <scope>NUCLEOTIDE SEQUENCE [LARGE SCALE GENOMIC DNA]</scope>
    <source>
        <strain evidence="3 4">B156</strain>
    </source>
</reference>
<accession>A0A849K3T4</accession>
<feature type="chain" id="PRO_5032486048" evidence="2">
    <location>
        <begin position="21"/>
        <end position="154"/>
    </location>
</feature>
<protein>
    <submittedName>
        <fullName evidence="3">Tetratricopeptide repeat protein</fullName>
    </submittedName>
</protein>
<dbReference type="InterPro" id="IPR011990">
    <property type="entry name" value="TPR-like_helical_dom_sf"/>
</dbReference>
<keyword evidence="4" id="KW-1185">Reference proteome</keyword>
<keyword evidence="1" id="KW-0802">TPR repeat</keyword>
<dbReference type="InterPro" id="IPR019734">
    <property type="entry name" value="TPR_rpt"/>
</dbReference>
<evidence type="ECO:0000256" key="1">
    <source>
        <dbReference type="PROSITE-ProRule" id="PRU00339"/>
    </source>
</evidence>